<feature type="domain" description="Helicase ATP-binding" evidence="5">
    <location>
        <begin position="1"/>
        <end position="95"/>
    </location>
</feature>
<dbReference type="InterPro" id="IPR050079">
    <property type="entry name" value="DEAD_box_RNA_helicase"/>
</dbReference>
<keyword evidence="3" id="KW-0347">Helicase</keyword>
<dbReference type="EMBL" id="BAAFRS010000306">
    <property type="protein sequence ID" value="GAB1226865.1"/>
    <property type="molecule type" value="Genomic_DNA"/>
</dbReference>
<evidence type="ECO:0000313" key="7">
    <source>
        <dbReference type="Proteomes" id="UP001628156"/>
    </source>
</evidence>
<dbReference type="SUPFAM" id="SSF52540">
    <property type="entry name" value="P-loop containing nucleoside triphosphate hydrolases"/>
    <property type="match status" value="1"/>
</dbReference>
<evidence type="ECO:0000256" key="3">
    <source>
        <dbReference type="ARBA" id="ARBA00022806"/>
    </source>
</evidence>
<dbReference type="Gene3D" id="3.40.50.300">
    <property type="entry name" value="P-loop containing nucleotide triphosphate hydrolases"/>
    <property type="match status" value="1"/>
</dbReference>
<evidence type="ECO:0000256" key="4">
    <source>
        <dbReference type="ARBA" id="ARBA00022840"/>
    </source>
</evidence>
<keyword evidence="2" id="KW-0378">Hydrolase</keyword>
<evidence type="ECO:0000256" key="2">
    <source>
        <dbReference type="ARBA" id="ARBA00022801"/>
    </source>
</evidence>
<dbReference type="InterPro" id="IPR027417">
    <property type="entry name" value="P-loop_NTPase"/>
</dbReference>
<dbReference type="Pfam" id="PF00270">
    <property type="entry name" value="DEAD"/>
    <property type="match status" value="1"/>
</dbReference>
<dbReference type="PANTHER" id="PTHR47959">
    <property type="entry name" value="ATP-DEPENDENT RNA HELICASE RHLE-RELATED"/>
    <property type="match status" value="1"/>
</dbReference>
<name>A0ABQ0DVJ0_9EUKA</name>
<dbReference type="Proteomes" id="UP001628156">
    <property type="component" value="Unassembled WGS sequence"/>
</dbReference>
<reference evidence="6 7" key="1">
    <citation type="journal article" date="2019" name="PLoS Negl. Trop. Dis.">
        <title>Whole genome sequencing of Entamoeba nuttalli reveals mammalian host-related molecular signatures and a novel octapeptide-repeat surface protein.</title>
        <authorList>
            <person name="Tanaka M."/>
            <person name="Makiuchi T."/>
            <person name="Komiyama T."/>
            <person name="Shiina T."/>
            <person name="Osaki K."/>
            <person name="Tachibana H."/>
        </authorList>
    </citation>
    <scope>NUCLEOTIDE SEQUENCE [LARGE SCALE GENOMIC DNA]</scope>
    <source>
        <strain evidence="6 7">P19-061405</strain>
    </source>
</reference>
<evidence type="ECO:0000313" key="6">
    <source>
        <dbReference type="EMBL" id="GAB1226865.1"/>
    </source>
</evidence>
<keyword evidence="4" id="KW-0067">ATP-binding</keyword>
<dbReference type="InterPro" id="IPR014001">
    <property type="entry name" value="Helicase_ATP-bd"/>
</dbReference>
<comment type="caution">
    <text evidence="6">The sequence shown here is derived from an EMBL/GenBank/DDBJ whole genome shotgun (WGS) entry which is preliminary data.</text>
</comment>
<accession>A0ABQ0DVJ0</accession>
<dbReference type="PROSITE" id="PS51192">
    <property type="entry name" value="HELICASE_ATP_BIND_1"/>
    <property type="match status" value="1"/>
</dbReference>
<sequence>MGKALPGLTSCLIVGGMDVMKQSVQLAKRPQIIVGTPGRIVYHIKNTKGVEESIQKVKFLVIDEADKLLEMDFANEIDYLIEKNPKTTNNNVVFSNYVNESRKITTSIINTSS</sequence>
<dbReference type="InterPro" id="IPR011545">
    <property type="entry name" value="DEAD/DEAH_box_helicase_dom"/>
</dbReference>
<evidence type="ECO:0000256" key="1">
    <source>
        <dbReference type="ARBA" id="ARBA00022741"/>
    </source>
</evidence>
<dbReference type="PROSITE" id="PS00039">
    <property type="entry name" value="DEAD_ATP_HELICASE"/>
    <property type="match status" value="1"/>
</dbReference>
<keyword evidence="7" id="KW-1185">Reference proteome</keyword>
<proteinExistence type="predicted"/>
<evidence type="ECO:0000259" key="5">
    <source>
        <dbReference type="PROSITE" id="PS51192"/>
    </source>
</evidence>
<dbReference type="InterPro" id="IPR000629">
    <property type="entry name" value="RNA-helicase_DEAD-box_CS"/>
</dbReference>
<gene>
    <name evidence="6" type="ORF">ENUP19_0306G0002</name>
</gene>
<dbReference type="PANTHER" id="PTHR47959:SF24">
    <property type="entry name" value="ATP-DEPENDENT RNA HELICASE"/>
    <property type="match status" value="1"/>
</dbReference>
<keyword evidence="1" id="KW-0547">Nucleotide-binding</keyword>
<organism evidence="6 7">
    <name type="scientific">Entamoeba nuttalli</name>
    <dbReference type="NCBI Taxonomy" id="412467"/>
    <lineage>
        <taxon>Eukaryota</taxon>
        <taxon>Amoebozoa</taxon>
        <taxon>Evosea</taxon>
        <taxon>Archamoebae</taxon>
        <taxon>Mastigamoebida</taxon>
        <taxon>Entamoebidae</taxon>
        <taxon>Entamoeba</taxon>
    </lineage>
</organism>
<protein>
    <recommendedName>
        <fullName evidence="5">Helicase ATP-binding domain-containing protein</fullName>
    </recommendedName>
</protein>